<evidence type="ECO:0000313" key="1">
    <source>
        <dbReference type="EMBL" id="AWG87416.1"/>
    </source>
</evidence>
<sequence length="277" mass="31140">MELGGTHFQDYHIIRPGEVARDVYVLFNDNDGQSYAECKFDHPFIIHLGANGRRNIGIGLTQVTVSNTPKNISAKNNNSHIFLAEANQEPDQYQRSDLRDGFYDSAMQIVQELQETDPAIRFQFDHLGVASYIGPKDMLCPILLPHGKLIPDNFCAKFGFTVEEGALERIGDIMYRRILPGSKAEGPGDLFGPVADMCVSCDECIYTKETDRVLGVFPLAASASRAYVPWYPRYKPRCLIEMAELTVLHLHLKDRFNRDLEFVSGTPSATIEIKHLS</sequence>
<accession>A0A2S1MK46</accession>
<proteinExistence type="predicted"/>
<reference evidence="1" key="1">
    <citation type="submission" date="2017-09" db="EMBL/GenBank/DDBJ databases">
        <title>Adomaviruses: a putative new virus family provides insights into dsDNA virus evolution.</title>
        <authorList>
            <person name="Welch N.L."/>
            <person name="Yutin N."/>
            <person name="Dill J."/>
            <person name="Camus A."/>
            <person name="Pang Y.-Y.S."/>
            <person name="Schiller J.T."/>
            <person name="Pipas J.M."/>
            <person name="An P."/>
            <person name="Delwart E."/>
            <person name="Koda S."/>
            <person name="Subrimaniam K."/>
            <person name="Waltzek T."/>
            <person name="Koonin E.V."/>
            <person name="Buck C.B."/>
            <person name="Ng T.F.F."/>
        </authorList>
    </citation>
    <scope>NUCLEOTIDE SEQUENCE</scope>
    <source>
        <strain evidence="1">NCI1</strain>
    </source>
</reference>
<evidence type="ECO:0000313" key="2">
    <source>
        <dbReference type="Proteomes" id="UP001226838"/>
    </source>
</evidence>
<dbReference type="EMBL" id="MF946550">
    <property type="protein sequence ID" value="AWG87416.1"/>
    <property type="molecule type" value="Genomic_DNA"/>
</dbReference>
<name>A0A2S1MK46_9VIRU</name>
<organism evidence="1 2">
    <name type="scientific">Anguilla marmorata adomavirus 1</name>
    <dbReference type="NCBI Taxonomy" id="2175116"/>
    <lineage>
        <taxon>Viruses</taxon>
        <taxon>Adomaviruses</taxon>
    </lineage>
</organism>
<protein>
    <submittedName>
        <fullName evidence="1">LO5</fullName>
    </submittedName>
</protein>
<dbReference type="Proteomes" id="UP001226838">
    <property type="component" value="Segment"/>
</dbReference>